<name>A0A226EZQ6_FOLCA</name>
<keyword evidence="1" id="KW-0812">Transmembrane</keyword>
<feature type="transmembrane region" description="Helical" evidence="1">
    <location>
        <begin position="161"/>
        <end position="179"/>
    </location>
</feature>
<feature type="transmembrane region" description="Helical" evidence="1">
    <location>
        <begin position="311"/>
        <end position="327"/>
    </location>
</feature>
<comment type="caution">
    <text evidence="2">The sequence shown here is derived from an EMBL/GenBank/DDBJ whole genome shotgun (WGS) entry which is preliminary data.</text>
</comment>
<reference evidence="2 3" key="1">
    <citation type="submission" date="2015-12" db="EMBL/GenBank/DDBJ databases">
        <title>The genome of Folsomia candida.</title>
        <authorList>
            <person name="Faddeeva A."/>
            <person name="Derks M.F."/>
            <person name="Anvar Y."/>
            <person name="Smit S."/>
            <person name="Van Straalen N."/>
            <person name="Roelofs D."/>
        </authorList>
    </citation>
    <scope>NUCLEOTIDE SEQUENCE [LARGE SCALE GENOMIC DNA]</scope>
    <source>
        <strain evidence="2 3">VU population</strain>
        <tissue evidence="2">Whole body</tissue>
    </source>
</reference>
<evidence type="ECO:0000313" key="3">
    <source>
        <dbReference type="Proteomes" id="UP000198287"/>
    </source>
</evidence>
<gene>
    <name evidence="2" type="ORF">Fcan01_01013</name>
</gene>
<dbReference type="Proteomes" id="UP000198287">
    <property type="component" value="Unassembled WGS sequence"/>
</dbReference>
<feature type="transmembrane region" description="Helical" evidence="1">
    <location>
        <begin position="374"/>
        <end position="395"/>
    </location>
</feature>
<organism evidence="2 3">
    <name type="scientific">Folsomia candida</name>
    <name type="common">Springtail</name>
    <dbReference type="NCBI Taxonomy" id="158441"/>
    <lineage>
        <taxon>Eukaryota</taxon>
        <taxon>Metazoa</taxon>
        <taxon>Ecdysozoa</taxon>
        <taxon>Arthropoda</taxon>
        <taxon>Hexapoda</taxon>
        <taxon>Collembola</taxon>
        <taxon>Entomobryomorpha</taxon>
        <taxon>Isotomoidea</taxon>
        <taxon>Isotomidae</taxon>
        <taxon>Proisotominae</taxon>
        <taxon>Folsomia</taxon>
    </lineage>
</organism>
<keyword evidence="1" id="KW-0472">Membrane</keyword>
<accession>A0A226EZQ6</accession>
<evidence type="ECO:0008006" key="4">
    <source>
        <dbReference type="Google" id="ProtNLM"/>
    </source>
</evidence>
<protein>
    <recommendedName>
        <fullName evidence="4">Gustatory receptor</fullName>
    </recommendedName>
</protein>
<keyword evidence="1" id="KW-1133">Transmembrane helix</keyword>
<evidence type="ECO:0000313" key="2">
    <source>
        <dbReference type="EMBL" id="OXA62361.1"/>
    </source>
</evidence>
<feature type="transmembrane region" description="Helical" evidence="1">
    <location>
        <begin position="87"/>
        <end position="108"/>
    </location>
</feature>
<keyword evidence="3" id="KW-1185">Reference proteome</keyword>
<proteinExistence type="predicted"/>
<sequence>MESAFNLKSQSGRLTNPDEELGISIKSFNTNNESSRSLSEIQKKSLLIFAVAASTLNENISREYGHNSQEVSENYDRNQYRGNRFEFLLSLFINFGYKICFIPFRLVLVRVEDSSRYEIRKNRIQQIMCAVQQVNGFIVCCLVTCSKTGNIEKNPLVIFDFWSYSVFTGWCLIFANIFWRKQHIILNLVNQQVIECVKNTAGQDDYPWTFAANNSRWPGGRRAYSLDKFIATTYFYGVILEEIFHKSVFYLFPKVYGWQSAAEVYTGRTMYTLLVTNTSKPIPWENISPTMLAVSIWHFIGWQMFGTIKSLIYIFVTFCSLYLYGRIRRGLKIIKYTATPEKWVHPRIQSYPNSEQIWSNFTQTRLSLQQINNLTNLCVLGIYMILVPFLSSRFIMRWDVNFIEYKVLMVLQFAWAMVALVTAAEASKMGAKFLSAVKNASDISSQKLSATCNGRVIQQCSAYYVYENATMAMTGGKFFEISYGFMGMTFSVILTYGLIVLGFLHDSHFKKSTC</sequence>
<feature type="transmembrane region" description="Helical" evidence="1">
    <location>
        <begin position="407"/>
        <end position="424"/>
    </location>
</feature>
<dbReference type="EMBL" id="LNIX01000001">
    <property type="protein sequence ID" value="OXA62361.1"/>
    <property type="molecule type" value="Genomic_DNA"/>
</dbReference>
<evidence type="ECO:0000256" key="1">
    <source>
        <dbReference type="SAM" id="Phobius"/>
    </source>
</evidence>
<dbReference type="AlphaFoldDB" id="A0A226EZQ6"/>
<feature type="transmembrane region" description="Helical" evidence="1">
    <location>
        <begin position="481"/>
        <end position="504"/>
    </location>
</feature>